<dbReference type="PANTHER" id="PTHR24104">
    <property type="entry name" value="E3 UBIQUITIN-PROTEIN LIGASE NHLRC1-RELATED"/>
    <property type="match status" value="1"/>
</dbReference>
<dbReference type="PROSITE" id="PS51125">
    <property type="entry name" value="NHL"/>
    <property type="match status" value="2"/>
</dbReference>
<dbReference type="AlphaFoldDB" id="A0A815MR15"/>
<dbReference type="CDD" id="cd05819">
    <property type="entry name" value="NHL"/>
    <property type="match status" value="1"/>
</dbReference>
<dbReference type="InterPro" id="IPR050952">
    <property type="entry name" value="TRIM-NHL_E3_ligases"/>
</dbReference>
<name>A0A815MR15_9BILA</name>
<keyword evidence="1" id="KW-0677">Repeat</keyword>
<dbReference type="Gene3D" id="2.40.10.500">
    <property type="match status" value="2"/>
</dbReference>
<dbReference type="InterPro" id="IPR001258">
    <property type="entry name" value="NHL_repeat"/>
</dbReference>
<dbReference type="InterPro" id="IPR011042">
    <property type="entry name" value="6-blade_b-propeller_TolB-like"/>
</dbReference>
<protein>
    <submittedName>
        <fullName evidence="3">Uncharacterized protein</fullName>
    </submittedName>
</protein>
<evidence type="ECO:0000256" key="1">
    <source>
        <dbReference type="ARBA" id="ARBA00022737"/>
    </source>
</evidence>
<evidence type="ECO:0000256" key="2">
    <source>
        <dbReference type="PROSITE-ProRule" id="PRU00504"/>
    </source>
</evidence>
<dbReference type="Proteomes" id="UP000663891">
    <property type="component" value="Unassembled WGS sequence"/>
</dbReference>
<sequence>MSESRSTTKSHDLFNQNVNEIHITNLLSDDLSIKNDPDYIKLYHDLKLWLSTMNTSNNEKDLQLDFYQNCLKKCDENIINKLKYTDGFKGTVFKALFEQSMPDFCLIDYYNSHLKSKTSGLDLEFLPFHIVTILELKIKLKHYNIGQLLHYLRIILDYSPSSRTYIIGAITDFHHIQFAKVVRSTDDDQITKNKNIFIANTYNHRIVEWKYNAKEVQIIAGGNGEGDRMDQLNKPTDVIVDQQNHSIIIADKGNRRVIRWSKQNQQILINNIDCSRLAMDKNGFLYASDYKKNEVRRWKMGEYNNEGFVVAGGNGEGNKLNQLNSPGFIFVDEHQSVYVSDWENHRVMQWKKDAKKGKIVAGGNGQGRKLSQLSKPQKVIVDDLGQVYVTDSHNHRIMRWCEGKEEGETVVGGNGKGNQTNQLHGPIGLSFDDEGNLYVADFFNHRIQKFEIIL</sequence>
<dbReference type="OrthoDB" id="342730at2759"/>
<dbReference type="Pfam" id="PF01436">
    <property type="entry name" value="NHL"/>
    <property type="match status" value="2"/>
</dbReference>
<dbReference type="Gene3D" id="2.120.10.30">
    <property type="entry name" value="TolB, C-terminal domain"/>
    <property type="match status" value="1"/>
</dbReference>
<gene>
    <name evidence="3" type="ORF">VCS650_LOCUS37628</name>
</gene>
<evidence type="ECO:0000313" key="3">
    <source>
        <dbReference type="EMBL" id="CAF1419613.1"/>
    </source>
</evidence>
<organism evidence="3 4">
    <name type="scientific">Adineta steineri</name>
    <dbReference type="NCBI Taxonomy" id="433720"/>
    <lineage>
        <taxon>Eukaryota</taxon>
        <taxon>Metazoa</taxon>
        <taxon>Spiralia</taxon>
        <taxon>Gnathifera</taxon>
        <taxon>Rotifera</taxon>
        <taxon>Eurotatoria</taxon>
        <taxon>Bdelloidea</taxon>
        <taxon>Adinetida</taxon>
        <taxon>Adinetidae</taxon>
        <taxon>Adineta</taxon>
    </lineage>
</organism>
<evidence type="ECO:0000313" key="4">
    <source>
        <dbReference type="Proteomes" id="UP000663891"/>
    </source>
</evidence>
<dbReference type="EMBL" id="CAJNON010001036">
    <property type="protein sequence ID" value="CAF1419613.1"/>
    <property type="molecule type" value="Genomic_DNA"/>
</dbReference>
<feature type="repeat" description="NHL" evidence="2">
    <location>
        <begin position="416"/>
        <end position="453"/>
    </location>
</feature>
<dbReference type="PANTHER" id="PTHR24104:SF25">
    <property type="entry name" value="PROTEIN LIN-41"/>
    <property type="match status" value="1"/>
</dbReference>
<dbReference type="GO" id="GO:0008270">
    <property type="term" value="F:zinc ion binding"/>
    <property type="evidence" value="ECO:0007669"/>
    <property type="project" value="UniProtKB-KW"/>
</dbReference>
<comment type="caution">
    <text evidence="3">The sequence shown here is derived from an EMBL/GenBank/DDBJ whole genome shotgun (WGS) entry which is preliminary data.</text>
</comment>
<feature type="repeat" description="NHL" evidence="2">
    <location>
        <begin position="367"/>
        <end position="397"/>
    </location>
</feature>
<proteinExistence type="predicted"/>
<reference evidence="3" key="1">
    <citation type="submission" date="2021-02" db="EMBL/GenBank/DDBJ databases">
        <authorList>
            <person name="Nowell W R."/>
        </authorList>
    </citation>
    <scope>NUCLEOTIDE SEQUENCE</scope>
</reference>
<accession>A0A815MR15</accession>
<dbReference type="SUPFAM" id="SSF63825">
    <property type="entry name" value="YWTD domain"/>
    <property type="match status" value="1"/>
</dbReference>